<evidence type="ECO:0000313" key="9">
    <source>
        <dbReference type="Proteomes" id="UP000271087"/>
    </source>
</evidence>
<gene>
    <name evidence="8" type="ORF">NOO_LOCUS4389</name>
</gene>
<dbReference type="GO" id="GO:0005737">
    <property type="term" value="C:cytoplasm"/>
    <property type="evidence" value="ECO:0007669"/>
    <property type="project" value="TreeGrafter"/>
</dbReference>
<evidence type="ECO:0000313" key="8">
    <source>
        <dbReference type="EMBL" id="VDK72852.1"/>
    </source>
</evidence>
<evidence type="ECO:0000256" key="5">
    <source>
        <dbReference type="ARBA" id="ARBA00022839"/>
    </source>
</evidence>
<keyword evidence="3" id="KW-0479">Metal-binding</keyword>
<organism evidence="10">
    <name type="scientific">Onchocerca ochengi</name>
    <name type="common">Filarial nematode worm</name>
    <dbReference type="NCBI Taxonomy" id="42157"/>
    <lineage>
        <taxon>Eukaryota</taxon>
        <taxon>Metazoa</taxon>
        <taxon>Ecdysozoa</taxon>
        <taxon>Nematoda</taxon>
        <taxon>Chromadorea</taxon>
        <taxon>Rhabditida</taxon>
        <taxon>Spirurina</taxon>
        <taxon>Spiruromorpha</taxon>
        <taxon>Filarioidea</taxon>
        <taxon>Onchocercidae</taxon>
        <taxon>Onchocerca</taxon>
    </lineage>
</organism>
<dbReference type="PANTHER" id="PTHR13058:SF19">
    <property type="entry name" value="LD40940P"/>
    <property type="match status" value="1"/>
</dbReference>
<accession>A0A182E8N3</accession>
<protein>
    <submittedName>
        <fullName evidence="10">DNA-directed DNA polymerase</fullName>
    </submittedName>
</protein>
<evidence type="ECO:0000256" key="6">
    <source>
        <dbReference type="ARBA" id="ARBA00022842"/>
    </source>
</evidence>
<dbReference type="PANTHER" id="PTHR13058">
    <property type="entry name" value="THREE PRIME REPAIR EXONUCLEASE 1, 2"/>
    <property type="match status" value="1"/>
</dbReference>
<name>A0A182E8N3_ONCOC</name>
<evidence type="ECO:0000256" key="3">
    <source>
        <dbReference type="ARBA" id="ARBA00022723"/>
    </source>
</evidence>
<dbReference type="STRING" id="42157.A0A182E8N3"/>
<dbReference type="GO" id="GO:0003676">
    <property type="term" value="F:nucleic acid binding"/>
    <property type="evidence" value="ECO:0007669"/>
    <property type="project" value="InterPro"/>
</dbReference>
<reference evidence="10" key="1">
    <citation type="submission" date="2016-06" db="UniProtKB">
        <authorList>
            <consortium name="WormBaseParasite"/>
        </authorList>
    </citation>
    <scope>IDENTIFICATION</scope>
</reference>
<evidence type="ECO:0000313" key="10">
    <source>
        <dbReference type="WBParaSite" id="nOo.2.0.1.t04389-RA"/>
    </source>
</evidence>
<dbReference type="Proteomes" id="UP000271087">
    <property type="component" value="Unassembled WGS sequence"/>
</dbReference>
<dbReference type="InterPro" id="IPR040393">
    <property type="entry name" value="TREX1/2"/>
</dbReference>
<dbReference type="AlphaFoldDB" id="A0A182E8N3"/>
<dbReference type="SUPFAM" id="SSF53098">
    <property type="entry name" value="Ribonuclease H-like"/>
    <property type="match status" value="1"/>
</dbReference>
<sequence>MAILAQKSGFIQSFVFLDVEASGLFQINAMNPLDDPPIPGSQRDLSQMLNSYIRLTSSSQAPHVTEISLISATRKAILSGIRKMDALMNADEISGQISFRSRSNSFRIPYNTYSAQVKPKMSQSEWTEYEKGRFQNDVFVYAREDLEDKNDFATEWKGVRLFLEHTRKPVCIIAHNGLRFDFRVLYAEFERNGLLNISPFPDEVYFVDSYLMFLDVEKKLHDELRTAVQLLDWSRLSAQIKNESPLSSPQKMSSCLEGTSSQTHTDVISKPSGILEIQKISPVAPNCNTPVINEESQNTAFIVPVECSARSEIKRPPRRQLFTETSDDHPLNFIRTTKWSPAKKKRVRPNLFKRSNEGDWMFNNHFSIAYFREKGAFKLESMYKQLLSGDYDAHYAREDCEALLKICIAYGEEFVEYVDTHAVKFPF</sequence>
<dbReference type="WBParaSite" id="nOo.2.0.1.t04389-RA">
    <property type="protein sequence ID" value="nOo.2.0.1.t04389-RA"/>
    <property type="gene ID" value="nOo.2.0.1.g04389"/>
</dbReference>
<evidence type="ECO:0000256" key="2">
    <source>
        <dbReference type="ARBA" id="ARBA00022722"/>
    </source>
</evidence>
<dbReference type="InterPro" id="IPR012337">
    <property type="entry name" value="RNaseH-like_sf"/>
</dbReference>
<proteinExistence type="predicted"/>
<dbReference type="InterPro" id="IPR036397">
    <property type="entry name" value="RNaseH_sf"/>
</dbReference>
<keyword evidence="6" id="KW-0460">Magnesium</keyword>
<dbReference type="OrthoDB" id="10250935at2759"/>
<evidence type="ECO:0000256" key="7">
    <source>
        <dbReference type="SAM" id="MobiDB-lite"/>
    </source>
</evidence>
<keyword evidence="2" id="KW-0540">Nuclease</keyword>
<keyword evidence="9" id="KW-1185">Reference proteome</keyword>
<evidence type="ECO:0000256" key="4">
    <source>
        <dbReference type="ARBA" id="ARBA00022801"/>
    </source>
</evidence>
<comment type="cofactor">
    <cofactor evidence="1">
        <name>Mg(2+)</name>
        <dbReference type="ChEBI" id="CHEBI:18420"/>
    </cofactor>
</comment>
<dbReference type="Gene3D" id="3.30.420.10">
    <property type="entry name" value="Ribonuclease H-like superfamily/Ribonuclease H"/>
    <property type="match status" value="2"/>
</dbReference>
<keyword evidence="4" id="KW-0378">Hydrolase</keyword>
<dbReference type="EMBL" id="UYRW01000983">
    <property type="protein sequence ID" value="VDK72852.1"/>
    <property type="molecule type" value="Genomic_DNA"/>
</dbReference>
<keyword evidence="5" id="KW-0269">Exonuclease</keyword>
<dbReference type="GO" id="GO:0008296">
    <property type="term" value="F:3'-5'-DNA exonuclease activity"/>
    <property type="evidence" value="ECO:0007669"/>
    <property type="project" value="TreeGrafter"/>
</dbReference>
<dbReference type="GO" id="GO:0006308">
    <property type="term" value="P:DNA catabolic process"/>
    <property type="evidence" value="ECO:0007669"/>
    <property type="project" value="TreeGrafter"/>
</dbReference>
<reference evidence="8 9" key="2">
    <citation type="submission" date="2018-08" db="EMBL/GenBank/DDBJ databases">
        <authorList>
            <person name="Laetsch R D."/>
            <person name="Stevens L."/>
            <person name="Kumar S."/>
            <person name="Blaxter L. M."/>
        </authorList>
    </citation>
    <scope>NUCLEOTIDE SEQUENCE [LARGE SCALE GENOMIC DNA]</scope>
</reference>
<feature type="region of interest" description="Disordered" evidence="7">
    <location>
        <begin position="244"/>
        <end position="264"/>
    </location>
</feature>
<evidence type="ECO:0000256" key="1">
    <source>
        <dbReference type="ARBA" id="ARBA00001946"/>
    </source>
</evidence>
<dbReference type="GO" id="GO:0046872">
    <property type="term" value="F:metal ion binding"/>
    <property type="evidence" value="ECO:0007669"/>
    <property type="project" value="UniProtKB-KW"/>
</dbReference>